<gene>
    <name evidence="1" type="ORF">PanWU01x14_149830</name>
</gene>
<dbReference type="AlphaFoldDB" id="A0A2P5CIL8"/>
<reference evidence="2" key="1">
    <citation type="submission" date="2016-06" db="EMBL/GenBank/DDBJ databases">
        <title>Parallel loss of symbiosis genes in relatives of nitrogen-fixing non-legume Parasponia.</title>
        <authorList>
            <person name="Van Velzen R."/>
            <person name="Holmer R."/>
            <person name="Bu F."/>
            <person name="Rutten L."/>
            <person name="Van Zeijl A."/>
            <person name="Liu W."/>
            <person name="Santuari L."/>
            <person name="Cao Q."/>
            <person name="Sharma T."/>
            <person name="Shen D."/>
            <person name="Roswanjaya Y."/>
            <person name="Wardhani T."/>
            <person name="Kalhor M.S."/>
            <person name="Jansen J."/>
            <person name="Van den Hoogen J."/>
            <person name="Gungor B."/>
            <person name="Hartog M."/>
            <person name="Hontelez J."/>
            <person name="Verver J."/>
            <person name="Yang W.-C."/>
            <person name="Schijlen E."/>
            <person name="Repin R."/>
            <person name="Schilthuizen M."/>
            <person name="Schranz E."/>
            <person name="Heidstra R."/>
            <person name="Miyata K."/>
            <person name="Fedorova E."/>
            <person name="Kohlen W."/>
            <person name="Bisseling T."/>
            <person name="Smit S."/>
            <person name="Geurts R."/>
        </authorList>
    </citation>
    <scope>NUCLEOTIDE SEQUENCE [LARGE SCALE GENOMIC DNA]</scope>
    <source>
        <strain evidence="2">cv. WU1-14</strain>
    </source>
</reference>
<evidence type="ECO:0000313" key="2">
    <source>
        <dbReference type="Proteomes" id="UP000237105"/>
    </source>
</evidence>
<dbReference type="EMBL" id="JXTB01000126">
    <property type="protein sequence ID" value="PON60854.1"/>
    <property type="molecule type" value="Genomic_DNA"/>
</dbReference>
<accession>A0A2P5CIL8</accession>
<sequence length="105" mass="11576">LMSSSDESADFALLEAISQHLLCDNRFDDLSTPFNPSIYSQTSSSFSNLFLAATASDQQSYWMTTTTDFPAFKGDDTNDTHSFWALIPDGFPPMILSRKSTICSG</sequence>
<evidence type="ECO:0000313" key="1">
    <source>
        <dbReference type="EMBL" id="PON60854.1"/>
    </source>
</evidence>
<dbReference type="Proteomes" id="UP000237105">
    <property type="component" value="Unassembled WGS sequence"/>
</dbReference>
<keyword evidence="2" id="KW-1185">Reference proteome</keyword>
<comment type="caution">
    <text evidence="1">The sequence shown here is derived from an EMBL/GenBank/DDBJ whole genome shotgun (WGS) entry which is preliminary data.</text>
</comment>
<name>A0A2P5CIL8_PARAD</name>
<proteinExistence type="predicted"/>
<feature type="non-terminal residue" evidence="1">
    <location>
        <position position="1"/>
    </location>
</feature>
<organism evidence="1 2">
    <name type="scientific">Parasponia andersonii</name>
    <name type="common">Sponia andersonii</name>
    <dbReference type="NCBI Taxonomy" id="3476"/>
    <lineage>
        <taxon>Eukaryota</taxon>
        <taxon>Viridiplantae</taxon>
        <taxon>Streptophyta</taxon>
        <taxon>Embryophyta</taxon>
        <taxon>Tracheophyta</taxon>
        <taxon>Spermatophyta</taxon>
        <taxon>Magnoliopsida</taxon>
        <taxon>eudicotyledons</taxon>
        <taxon>Gunneridae</taxon>
        <taxon>Pentapetalae</taxon>
        <taxon>rosids</taxon>
        <taxon>fabids</taxon>
        <taxon>Rosales</taxon>
        <taxon>Cannabaceae</taxon>
        <taxon>Parasponia</taxon>
    </lineage>
</organism>
<protein>
    <submittedName>
        <fullName evidence="1">Uncharacterized protein</fullName>
    </submittedName>
</protein>